<evidence type="ECO:0000313" key="3">
    <source>
        <dbReference type="Proteomes" id="UP001066276"/>
    </source>
</evidence>
<comment type="caution">
    <text evidence="2">The sequence shown here is derived from an EMBL/GenBank/DDBJ whole genome shotgun (WGS) entry which is preliminary data.</text>
</comment>
<feature type="region of interest" description="Disordered" evidence="1">
    <location>
        <begin position="1"/>
        <end position="44"/>
    </location>
</feature>
<reference evidence="2" key="1">
    <citation type="journal article" date="2022" name="bioRxiv">
        <title>Sequencing and chromosome-scale assembly of the giantPleurodeles waltlgenome.</title>
        <authorList>
            <person name="Brown T."/>
            <person name="Elewa A."/>
            <person name="Iarovenko S."/>
            <person name="Subramanian E."/>
            <person name="Araus A.J."/>
            <person name="Petzold A."/>
            <person name="Susuki M."/>
            <person name="Suzuki K.-i.T."/>
            <person name="Hayashi T."/>
            <person name="Toyoda A."/>
            <person name="Oliveira C."/>
            <person name="Osipova E."/>
            <person name="Leigh N.D."/>
            <person name="Simon A."/>
            <person name="Yun M.H."/>
        </authorList>
    </citation>
    <scope>NUCLEOTIDE SEQUENCE</scope>
    <source>
        <strain evidence="2">20211129_DDA</strain>
        <tissue evidence="2">Liver</tissue>
    </source>
</reference>
<dbReference type="EMBL" id="JANPWB010000002">
    <property type="protein sequence ID" value="KAJ1209364.1"/>
    <property type="molecule type" value="Genomic_DNA"/>
</dbReference>
<evidence type="ECO:0000313" key="2">
    <source>
        <dbReference type="EMBL" id="KAJ1209364.1"/>
    </source>
</evidence>
<feature type="compositionally biased region" description="Basic and acidic residues" evidence="1">
    <location>
        <begin position="28"/>
        <end position="44"/>
    </location>
</feature>
<organism evidence="2 3">
    <name type="scientific">Pleurodeles waltl</name>
    <name type="common">Iberian ribbed newt</name>
    <dbReference type="NCBI Taxonomy" id="8319"/>
    <lineage>
        <taxon>Eukaryota</taxon>
        <taxon>Metazoa</taxon>
        <taxon>Chordata</taxon>
        <taxon>Craniata</taxon>
        <taxon>Vertebrata</taxon>
        <taxon>Euteleostomi</taxon>
        <taxon>Amphibia</taxon>
        <taxon>Batrachia</taxon>
        <taxon>Caudata</taxon>
        <taxon>Salamandroidea</taxon>
        <taxon>Salamandridae</taxon>
        <taxon>Pleurodelinae</taxon>
        <taxon>Pleurodeles</taxon>
    </lineage>
</organism>
<dbReference type="Proteomes" id="UP001066276">
    <property type="component" value="Chromosome 1_2"/>
</dbReference>
<gene>
    <name evidence="2" type="ORF">NDU88_004742</name>
</gene>
<protein>
    <submittedName>
        <fullName evidence="2">Uncharacterized protein</fullName>
    </submittedName>
</protein>
<keyword evidence="3" id="KW-1185">Reference proteome</keyword>
<evidence type="ECO:0000256" key="1">
    <source>
        <dbReference type="SAM" id="MobiDB-lite"/>
    </source>
</evidence>
<name>A0AAV7WB90_PLEWA</name>
<accession>A0AAV7WB90</accession>
<proteinExistence type="predicted"/>
<sequence>MSSAEHSPLPDLCGVEKKERSGLRRKPEKKDKNVEEKGKEKTHARTEIRKTEGSILRLLPSVPLCPGGTSELSPTRKEEDFRVTYNPEGGQNKGEKMSITGMKEENETWTVLERRTGTGSPET</sequence>
<dbReference type="AlphaFoldDB" id="A0AAV7WB90"/>